<dbReference type="KEGG" id="psel:GM415_09855"/>
<sequence>MDVTGMRTIFNLIRDISGHGLLLLTAGYAIYVISIFYDKPENFFQWGTLLLPIPFYLAFKIANLIIHSEHKLLKILNSFSDFCILLPIAPLLLVDHLAQTLLNWKEFQALGYLSTIITIGLTAYFCMTDQLDKLPFALFPKAILLLLVSLDS</sequence>
<feature type="transmembrane region" description="Helical" evidence="1">
    <location>
        <begin position="43"/>
        <end position="66"/>
    </location>
</feature>
<dbReference type="RefSeq" id="WP_158947706.1">
    <property type="nucleotide sequence ID" value="NZ_CP046400.1"/>
</dbReference>
<feature type="transmembrane region" description="Helical" evidence="1">
    <location>
        <begin position="20"/>
        <end position="37"/>
    </location>
</feature>
<evidence type="ECO:0000256" key="1">
    <source>
        <dbReference type="SAM" id="Phobius"/>
    </source>
</evidence>
<proteinExistence type="predicted"/>
<keyword evidence="1" id="KW-1133">Transmembrane helix</keyword>
<dbReference type="AlphaFoldDB" id="A0A6I6JJV7"/>
<keyword evidence="1" id="KW-0472">Membrane</keyword>
<dbReference type="EMBL" id="CP046400">
    <property type="protein sequence ID" value="QGY40417.1"/>
    <property type="molecule type" value="Genomic_DNA"/>
</dbReference>
<protein>
    <submittedName>
        <fullName evidence="2">Uncharacterized protein</fullName>
    </submittedName>
</protein>
<dbReference type="Proteomes" id="UP000428328">
    <property type="component" value="Chromosome"/>
</dbReference>
<evidence type="ECO:0000313" key="2">
    <source>
        <dbReference type="EMBL" id="QGY40417.1"/>
    </source>
</evidence>
<keyword evidence="1" id="KW-0812">Transmembrane</keyword>
<name>A0A6I6JJV7_9BACT</name>
<feature type="transmembrane region" description="Helical" evidence="1">
    <location>
        <begin position="78"/>
        <end position="97"/>
    </location>
</feature>
<accession>A0A6I6JJV7</accession>
<reference evidence="2 3" key="1">
    <citation type="submission" date="2019-11" db="EMBL/GenBank/DDBJ databases">
        <authorList>
            <person name="Zheng R.K."/>
            <person name="Sun C.M."/>
        </authorList>
    </citation>
    <scope>NUCLEOTIDE SEQUENCE [LARGE SCALE GENOMIC DNA]</scope>
    <source>
        <strain evidence="2 3">SRB007</strain>
    </source>
</reference>
<gene>
    <name evidence="2" type="ORF">GM415_09855</name>
</gene>
<organism evidence="2 3">
    <name type="scientific">Pseudodesulfovibrio cashew</name>
    <dbReference type="NCBI Taxonomy" id="2678688"/>
    <lineage>
        <taxon>Bacteria</taxon>
        <taxon>Pseudomonadati</taxon>
        <taxon>Thermodesulfobacteriota</taxon>
        <taxon>Desulfovibrionia</taxon>
        <taxon>Desulfovibrionales</taxon>
        <taxon>Desulfovibrionaceae</taxon>
    </lineage>
</organism>
<keyword evidence="3" id="KW-1185">Reference proteome</keyword>
<feature type="transmembrane region" description="Helical" evidence="1">
    <location>
        <begin position="109"/>
        <end position="127"/>
    </location>
</feature>
<evidence type="ECO:0000313" key="3">
    <source>
        <dbReference type="Proteomes" id="UP000428328"/>
    </source>
</evidence>